<feature type="region of interest" description="Disordered" evidence="1">
    <location>
        <begin position="454"/>
        <end position="547"/>
    </location>
</feature>
<evidence type="ECO:0000313" key="2">
    <source>
        <dbReference type="EMBL" id="KAF5353394.1"/>
    </source>
</evidence>
<feature type="compositionally biased region" description="Acidic residues" evidence="1">
    <location>
        <begin position="482"/>
        <end position="491"/>
    </location>
</feature>
<accession>A0A8H5D591</accession>
<evidence type="ECO:0008006" key="4">
    <source>
        <dbReference type="Google" id="ProtNLM"/>
    </source>
</evidence>
<evidence type="ECO:0000256" key="1">
    <source>
        <dbReference type="SAM" id="MobiDB-lite"/>
    </source>
</evidence>
<dbReference type="SUPFAM" id="SSF52047">
    <property type="entry name" value="RNI-like"/>
    <property type="match status" value="1"/>
</dbReference>
<protein>
    <recommendedName>
        <fullName evidence="4">F-box domain-containing protein</fullName>
    </recommendedName>
</protein>
<sequence>MATFQYSPAARIPAEVLVTICSINAEFSPWRSFIRDPETPSTKSHIRDIINASHICRNWRTILLAAPKLWRHLVDPYDPTWSNIVLARSWPQPISFALPSEKEESRDEKSFGIEMAHQFQARIEAYRFFPGEVTPKLERLHLHQCFFGDQFSRESPLAAHLTSLAVDQLSLTEKEMINVLWALPHLRCLILSHVFAKEVEPVPKLHSGNFINLRKIEEFRIVDDHSSRVVTFFNCITFSKVLSIFSFELCFSSEEATENPTPDTRLFHRLACILPLMTLSDPSLALQLVCRRGITLYPQSSANTSAFHDNLIEGPRFIPLPSSCFHVRFTPLSRYEFNKPEILPAPANSCWKAFINEFHSALGNLDAYALARSLILVDYSKEMDDHFMIHVLEQCREVTRLEQVNMLFWEFLCERSYPNESDASSGEYILPNLEELSFVPGLKITLIYDSSDTATSQSNDMEIDSDNDPNQGYGKDEVYAWTDEDEEGDNDNNDHGDHDNGDDEEDNEDEEKYNMYEFVDSDGNILGDEDDEDFDYESGNSDYGDEPDKLYVEDLKEFCRQHSKLQLLRFPELDVNVLGDLRNVLRP</sequence>
<dbReference type="AlphaFoldDB" id="A0A8H5D591"/>
<dbReference type="OrthoDB" id="2269034at2759"/>
<evidence type="ECO:0000313" key="3">
    <source>
        <dbReference type="Proteomes" id="UP000559027"/>
    </source>
</evidence>
<reference evidence="2 3" key="1">
    <citation type="journal article" date="2020" name="ISME J.">
        <title>Uncovering the hidden diversity of litter-decomposition mechanisms in mushroom-forming fungi.</title>
        <authorList>
            <person name="Floudas D."/>
            <person name="Bentzer J."/>
            <person name="Ahren D."/>
            <person name="Johansson T."/>
            <person name="Persson P."/>
            <person name="Tunlid A."/>
        </authorList>
    </citation>
    <scope>NUCLEOTIDE SEQUENCE [LARGE SCALE GENOMIC DNA]</scope>
    <source>
        <strain evidence="2 3">CBS 146.42</strain>
    </source>
</reference>
<dbReference type="Gene3D" id="1.20.1280.50">
    <property type="match status" value="1"/>
</dbReference>
<comment type="caution">
    <text evidence="2">The sequence shown here is derived from an EMBL/GenBank/DDBJ whole genome shotgun (WGS) entry which is preliminary data.</text>
</comment>
<proteinExistence type="predicted"/>
<feature type="compositionally biased region" description="Acidic residues" evidence="1">
    <location>
        <begin position="527"/>
        <end position="536"/>
    </location>
</feature>
<keyword evidence="3" id="KW-1185">Reference proteome</keyword>
<feature type="compositionally biased region" description="Acidic residues" evidence="1">
    <location>
        <begin position="500"/>
        <end position="511"/>
    </location>
</feature>
<dbReference type="EMBL" id="JAACJO010000010">
    <property type="protein sequence ID" value="KAF5353394.1"/>
    <property type="molecule type" value="Genomic_DNA"/>
</dbReference>
<gene>
    <name evidence="2" type="ORF">D9756_008065</name>
</gene>
<name>A0A8H5D591_9AGAR</name>
<dbReference type="Proteomes" id="UP000559027">
    <property type="component" value="Unassembled WGS sequence"/>
</dbReference>
<organism evidence="2 3">
    <name type="scientific">Leucocoprinus leucothites</name>
    <dbReference type="NCBI Taxonomy" id="201217"/>
    <lineage>
        <taxon>Eukaryota</taxon>
        <taxon>Fungi</taxon>
        <taxon>Dikarya</taxon>
        <taxon>Basidiomycota</taxon>
        <taxon>Agaricomycotina</taxon>
        <taxon>Agaricomycetes</taxon>
        <taxon>Agaricomycetidae</taxon>
        <taxon>Agaricales</taxon>
        <taxon>Agaricineae</taxon>
        <taxon>Agaricaceae</taxon>
        <taxon>Leucocoprinus</taxon>
    </lineage>
</organism>